<name>A0ABQ6N4J4_9STRA</name>
<evidence type="ECO:0000256" key="1">
    <source>
        <dbReference type="SAM" id="Phobius"/>
    </source>
</evidence>
<comment type="caution">
    <text evidence="3">The sequence shown here is derived from an EMBL/GenBank/DDBJ whole genome shotgun (WGS) entry which is preliminary data.</text>
</comment>
<dbReference type="Proteomes" id="UP001165060">
    <property type="component" value="Unassembled WGS sequence"/>
</dbReference>
<keyword evidence="2" id="KW-0732">Signal</keyword>
<sequence length="202" mass="22490">MNNRFTIAVVCLALFRYFYALGGAPITQDEFASKLSSSGWSAKEVKEMSAAMFVSEDTGASFLMLNFVKLKPAPDYGERQDLRPSYVETAKQADQYYGFQFLSRLLPKAGHLVFYSESVLPAVLSPYTPSSISFDYFAVVRYRCLRDFAENMEQMSNAFGDSGMKALKMSGVEYTHLVPVSSPGFTHAVTAIFSLLLLLIAR</sequence>
<evidence type="ECO:0000313" key="4">
    <source>
        <dbReference type="Proteomes" id="UP001165060"/>
    </source>
</evidence>
<evidence type="ECO:0000256" key="2">
    <source>
        <dbReference type="SAM" id="SignalP"/>
    </source>
</evidence>
<feature type="chain" id="PRO_5045988999" evidence="2">
    <location>
        <begin position="21"/>
        <end position="202"/>
    </location>
</feature>
<protein>
    <submittedName>
        <fullName evidence="3">Uncharacterized protein</fullName>
    </submittedName>
</protein>
<gene>
    <name evidence="3" type="ORF">TeGR_g10011</name>
</gene>
<feature type="signal peptide" evidence="2">
    <location>
        <begin position="1"/>
        <end position="20"/>
    </location>
</feature>
<organism evidence="3 4">
    <name type="scientific">Tetraparma gracilis</name>
    <dbReference type="NCBI Taxonomy" id="2962635"/>
    <lineage>
        <taxon>Eukaryota</taxon>
        <taxon>Sar</taxon>
        <taxon>Stramenopiles</taxon>
        <taxon>Ochrophyta</taxon>
        <taxon>Bolidophyceae</taxon>
        <taxon>Parmales</taxon>
        <taxon>Triparmaceae</taxon>
        <taxon>Tetraparma</taxon>
    </lineage>
</organism>
<keyword evidence="1" id="KW-0812">Transmembrane</keyword>
<feature type="transmembrane region" description="Helical" evidence="1">
    <location>
        <begin position="184"/>
        <end position="201"/>
    </location>
</feature>
<evidence type="ECO:0000313" key="3">
    <source>
        <dbReference type="EMBL" id="GMI40631.1"/>
    </source>
</evidence>
<reference evidence="3 4" key="1">
    <citation type="journal article" date="2023" name="Commun. Biol.">
        <title>Genome analysis of Parmales, the sister group of diatoms, reveals the evolutionary specialization of diatoms from phago-mixotrophs to photoautotrophs.</title>
        <authorList>
            <person name="Ban H."/>
            <person name="Sato S."/>
            <person name="Yoshikawa S."/>
            <person name="Yamada K."/>
            <person name="Nakamura Y."/>
            <person name="Ichinomiya M."/>
            <person name="Sato N."/>
            <person name="Blanc-Mathieu R."/>
            <person name="Endo H."/>
            <person name="Kuwata A."/>
            <person name="Ogata H."/>
        </authorList>
    </citation>
    <scope>NUCLEOTIDE SEQUENCE [LARGE SCALE GENOMIC DNA]</scope>
</reference>
<proteinExistence type="predicted"/>
<keyword evidence="1" id="KW-0472">Membrane</keyword>
<accession>A0ABQ6N4J4</accession>
<keyword evidence="1" id="KW-1133">Transmembrane helix</keyword>
<dbReference type="Gene3D" id="3.30.70.100">
    <property type="match status" value="1"/>
</dbReference>
<keyword evidence="4" id="KW-1185">Reference proteome</keyword>
<dbReference type="EMBL" id="BRYB01002170">
    <property type="protein sequence ID" value="GMI40631.1"/>
    <property type="molecule type" value="Genomic_DNA"/>
</dbReference>